<evidence type="ECO:0000313" key="2">
    <source>
        <dbReference type="Proteomes" id="UP000037326"/>
    </source>
</evidence>
<evidence type="ECO:0000313" key="1">
    <source>
        <dbReference type="EMBL" id="KMY32385.1"/>
    </source>
</evidence>
<organism evidence="1 2">
    <name type="scientific">Lysinibacillus xylanilyticus</name>
    <dbReference type="NCBI Taxonomy" id="582475"/>
    <lineage>
        <taxon>Bacteria</taxon>
        <taxon>Bacillati</taxon>
        <taxon>Bacillota</taxon>
        <taxon>Bacilli</taxon>
        <taxon>Bacillales</taxon>
        <taxon>Bacillaceae</taxon>
        <taxon>Lysinibacillus</taxon>
    </lineage>
</organism>
<sequence length="59" mass="7087">MIQVKLFDEFRAKELEDKLNEFLEISMKDSFKLIDIKYSTYNHGEDRNECHSAVVIYEI</sequence>
<proteinExistence type="predicted"/>
<gene>
    <name evidence="1" type="ORF">ACZ11_09660</name>
</gene>
<dbReference type="InterPro" id="IPR020296">
    <property type="entry name" value="Spore_Cse60"/>
</dbReference>
<dbReference type="Proteomes" id="UP000037326">
    <property type="component" value="Unassembled WGS sequence"/>
</dbReference>
<dbReference type="PATRIC" id="fig|582475.4.peg.1505"/>
<protein>
    <recommendedName>
        <fullName evidence="3">Sporulation protein cse60</fullName>
    </recommendedName>
</protein>
<dbReference type="EMBL" id="LFXJ01000005">
    <property type="protein sequence ID" value="KMY32385.1"/>
    <property type="molecule type" value="Genomic_DNA"/>
</dbReference>
<evidence type="ECO:0008006" key="3">
    <source>
        <dbReference type="Google" id="ProtNLM"/>
    </source>
</evidence>
<dbReference type="RefSeq" id="WP_049665609.1">
    <property type="nucleotide sequence ID" value="NZ_LFXJ01000005.1"/>
</dbReference>
<dbReference type="Pfam" id="PF10957">
    <property type="entry name" value="Spore_Cse60"/>
    <property type="match status" value="1"/>
</dbReference>
<comment type="caution">
    <text evidence="1">The sequence shown here is derived from an EMBL/GenBank/DDBJ whole genome shotgun (WGS) entry which is preliminary data.</text>
</comment>
<dbReference type="AlphaFoldDB" id="A0A0K9FD37"/>
<dbReference type="GeneID" id="96598523"/>
<name>A0A0K9FD37_9BACI</name>
<reference evidence="2" key="1">
    <citation type="submission" date="2015-07" db="EMBL/GenBank/DDBJ databases">
        <authorList>
            <consortium name="Consortium for Microbial Forensics and Genomics (microFORGE)"/>
            <person name="Knight B.M."/>
            <person name="Roberts D.P."/>
            <person name="Lin D."/>
            <person name="Hari K."/>
            <person name="Fletcher J."/>
            <person name="Melcher U."/>
            <person name="Blagden T."/>
            <person name="Winegar R.A."/>
        </authorList>
    </citation>
    <scope>NUCLEOTIDE SEQUENCE [LARGE SCALE GENOMIC DNA]</scope>
    <source>
        <strain evidence="2">DSM 23493</strain>
    </source>
</reference>
<accession>A0A0K9FD37</accession>